<dbReference type="EnsemblPlants" id="EMT11176">
    <property type="protein sequence ID" value="EMT11176"/>
    <property type="gene ID" value="F775_01387"/>
</dbReference>
<dbReference type="PANTHER" id="PTHR46950:SF10">
    <property type="entry name" value="OS01G0664100 PROTEIN"/>
    <property type="match status" value="1"/>
</dbReference>
<dbReference type="InterPro" id="IPR002523">
    <property type="entry name" value="MgTranspt_CorA/ZnTranspt_ZntB"/>
</dbReference>
<organism evidence="1">
    <name type="scientific">Aegilops tauschii</name>
    <name type="common">Tausch's goatgrass</name>
    <name type="synonym">Aegilops squarrosa</name>
    <dbReference type="NCBI Taxonomy" id="37682"/>
    <lineage>
        <taxon>Eukaryota</taxon>
        <taxon>Viridiplantae</taxon>
        <taxon>Streptophyta</taxon>
        <taxon>Embryophyta</taxon>
        <taxon>Tracheophyta</taxon>
        <taxon>Spermatophyta</taxon>
        <taxon>Magnoliopsida</taxon>
        <taxon>Liliopsida</taxon>
        <taxon>Poales</taxon>
        <taxon>Poaceae</taxon>
        <taxon>BOP clade</taxon>
        <taxon>Pooideae</taxon>
        <taxon>Triticodae</taxon>
        <taxon>Triticeae</taxon>
        <taxon>Triticinae</taxon>
        <taxon>Aegilops</taxon>
    </lineage>
</organism>
<name>M8BB02_AEGTA</name>
<protein>
    <recommendedName>
        <fullName evidence="2">Magnesium transporter CorA-like family protein</fullName>
    </recommendedName>
</protein>
<reference evidence="1" key="1">
    <citation type="submission" date="2015-06" db="UniProtKB">
        <authorList>
            <consortium name="EnsemblPlants"/>
        </authorList>
    </citation>
    <scope>IDENTIFICATION</scope>
</reference>
<dbReference type="GO" id="GO:0046873">
    <property type="term" value="F:metal ion transmembrane transporter activity"/>
    <property type="evidence" value="ECO:0007669"/>
    <property type="project" value="InterPro"/>
</dbReference>
<dbReference type="AlphaFoldDB" id="M8BB02"/>
<dbReference type="InterPro" id="IPR045861">
    <property type="entry name" value="CorA_cytoplasmic_dom"/>
</dbReference>
<evidence type="ECO:0000313" key="1">
    <source>
        <dbReference type="EnsemblPlants" id="EMT11176"/>
    </source>
</evidence>
<dbReference type="PANTHER" id="PTHR46950">
    <property type="entry name" value="MAGNESIUM TRANSPORTER CORA-LIKE FAMILY PROTEIN"/>
    <property type="match status" value="1"/>
</dbReference>
<dbReference type="Pfam" id="PF01544">
    <property type="entry name" value="CorA"/>
    <property type="match status" value="1"/>
</dbReference>
<accession>M8BB02</accession>
<dbReference type="SUPFAM" id="SSF143865">
    <property type="entry name" value="CorA soluble domain-like"/>
    <property type="match status" value="1"/>
</dbReference>
<sequence length="722" mass="80400">MDHFHVVGRVVILLVEPNMHTLPKCYISLHALKLHTIDHASHNNSFSLTEYTTIVFPLSQQQQRQNIPLWHLGKHLMSMACAMDDSGRGGLYLGFDRNGDVGKGGHALAGAMEVLGSARHEWRWSLSVQIQSTGERWSRGKGLRVGFGVDLRDFRRPDSPKPFQVELEGGMAGVEGQPPPQISSMSKAQDGGTKPNLVKEHVPGSELWTDGLICAFELVKGHRKLVHHKSLPKIDLAHMKNQAARNGHRVVSPAPNEGGLVEIPGQAELGIDPFAVKDRPSHAGDVHDHKWVPIGWSRIAELSQRVQSDASWENEHVPISDSEDDYTVADVAAPYWLRPGGPTWWFHVTAGHPSVDAWLGSAHWMHPAIRTALRDESRLISDRMKYLLYEVPVRVAGGLLFELLGQSVGDPNHEEEDIPIVLRSWQAQNFLLTAMHVKGPSTNVNVLGVTEVQELLISGGSQTPRSAHEIIAHLVSRLSRWDDRLFRKYVFGEADEIELKFVNRRNSEDLNLVSIILNQEIRRLATQVIRVKWSLHAREEIILELLRHLRGSATRIILERERKSAREMLEEQEAVRGRLFTIQDVMQSTVRAWLQDRSLRITHNLAIFGGGGIVLSIITGLFGINVDGIPGAQNTPYAFGLFAGLLFFLGIILVGVGLMYLGLTNPVTSEKVKVRKLELQQLVSMFQHEAEQHGKVREGLSRHGLSPSSAAASGDEGYILIS</sequence>
<dbReference type="GO" id="GO:0016020">
    <property type="term" value="C:membrane"/>
    <property type="evidence" value="ECO:0007669"/>
    <property type="project" value="InterPro"/>
</dbReference>
<proteinExistence type="predicted"/>
<evidence type="ECO:0008006" key="2">
    <source>
        <dbReference type="Google" id="ProtNLM"/>
    </source>
</evidence>